<dbReference type="InterPro" id="IPR003305">
    <property type="entry name" value="CenC_carb-bd"/>
</dbReference>
<dbReference type="RefSeq" id="WP_113030618.1">
    <property type="nucleotide sequence ID" value="NZ_QMFB01000004.1"/>
</dbReference>
<protein>
    <recommendedName>
        <fullName evidence="2">CBM-cenC domain-containing protein</fullName>
    </recommendedName>
</protein>
<dbReference type="EMBL" id="QMFB01000004">
    <property type="protein sequence ID" value="RAV21527.1"/>
    <property type="molecule type" value="Genomic_DNA"/>
</dbReference>
<dbReference type="OrthoDB" id="843723at2"/>
<keyword evidence="1" id="KW-0378">Hydrolase</keyword>
<dbReference type="InterPro" id="IPR011044">
    <property type="entry name" value="Quino_amine_DH_bsu"/>
</dbReference>
<evidence type="ECO:0000256" key="1">
    <source>
        <dbReference type="ARBA" id="ARBA00022801"/>
    </source>
</evidence>
<dbReference type="InterPro" id="IPR015943">
    <property type="entry name" value="WD40/YVTN_repeat-like_dom_sf"/>
</dbReference>
<evidence type="ECO:0000313" key="3">
    <source>
        <dbReference type="EMBL" id="RAV21527.1"/>
    </source>
</evidence>
<accession>A0A329MU87</accession>
<dbReference type="Gene3D" id="2.60.120.260">
    <property type="entry name" value="Galactose-binding domain-like"/>
    <property type="match status" value="2"/>
</dbReference>
<dbReference type="AlphaFoldDB" id="A0A329MU87"/>
<sequence>MTIRASWSRSLRMVLLLVAGLAGVFGTYPSGVNQAHALTRDVANYSFDDESMAGVIPGWTETYGTSGFSVVNDEFYSLQASLKLEDNSTVNAAGLESDKIKAIAGEVYKAKVRVKLQSGSVGIYMRFWDASQTRIGNYNQFITSPTGTWTELEVTGVAPANTETVSLLLYSSTGGTATAYFDDVVLEAMVANSGFEEGSGFPGWTQTHGSGGVTVTNEKVNSGAASLRIVDNSLTSAFGVESGKLYVSPGETYTATAMAYFSESVVIYLRYYDANGQYISSTGKTFHSPTLEWTRIGVSGTVPANAAAVKVLLYLPVGSTGTAYFDDVKVEKTFLNLGPQMKGIQLQASEFGVDSSGNKKLYSVQMGSPINAKLSVIDAVYGNTELLHLLPGATGAWAIVQASDGIVYAGSFTNGHLYKLDPGGTQVIDLGQAPASATHIWELVAGPNGKVYGGTYPNGALFEYDPAVGFTLLESPLVPGESYIKGVAYDAQTDQLYLGVGANAHIIKYDLATRTKENILPAAYSDQEFAYRFNISGRKLFVKLTPDYQMLVYDLDTGVLESEIPMAYAGFEVSPPSPLNSDLVYYIADGQFYTYDMSTAAYQATGVEIDLAANDLDFMQVNGQWQLVGNSADQMFTYNLVTGDVVITDLDLPLQDFQSRDVHAGPDGKVYTTGYQYHGVGIYDPATGRIVNQMKGIGQGEGMSHIGTDLYIGTYGKAKIYKYDTTSMQWPPEYLFSLSSYGQDRPYGMLGVESENKLFIGTAPNYGSLEGAFTAYDVSTATYAVHQNIVTNQSVVSLAYKDGEMYGGTSIWGGYGIDPTETEAKLFVYDVASGQKVYETVPVAGQKVISALTLGPDGNIWGMAGGTLFIFNPDTRQVIYASKKFTANYTSITHIDFDLVVGNDGNVYGTGRGKFFMLTGQSKTLTILSNDARYLTKDDAGHMYYASYSDPTKLIQYNSPTP</sequence>
<dbReference type="Gene3D" id="2.130.10.10">
    <property type="entry name" value="YVTN repeat-like/Quinoprotein amine dehydrogenase"/>
    <property type="match status" value="2"/>
</dbReference>
<feature type="domain" description="CBM-cenC" evidence="2">
    <location>
        <begin position="189"/>
        <end position="315"/>
    </location>
</feature>
<proteinExistence type="predicted"/>
<reference evidence="3 4" key="1">
    <citation type="journal article" date="2009" name="Int. J. Syst. Evol. Microbiol.">
        <title>Paenibacillus contaminans sp. nov., isolated from a contaminated laboratory plate.</title>
        <authorList>
            <person name="Chou J.H."/>
            <person name="Lee J.H."/>
            <person name="Lin M.C."/>
            <person name="Chang P.S."/>
            <person name="Arun A.B."/>
            <person name="Young C.C."/>
            <person name="Chen W.M."/>
        </authorList>
    </citation>
    <scope>NUCLEOTIDE SEQUENCE [LARGE SCALE GENOMIC DNA]</scope>
    <source>
        <strain evidence="3 4">CKOBP-6</strain>
    </source>
</reference>
<gene>
    <name evidence="3" type="ORF">DQG23_09680</name>
</gene>
<dbReference type="SUPFAM" id="SSF49785">
    <property type="entry name" value="Galactose-binding domain-like"/>
    <property type="match status" value="2"/>
</dbReference>
<comment type="caution">
    <text evidence="3">The sequence shown here is derived from an EMBL/GenBank/DDBJ whole genome shotgun (WGS) entry which is preliminary data.</text>
</comment>
<dbReference type="InterPro" id="IPR008979">
    <property type="entry name" value="Galactose-bd-like_sf"/>
</dbReference>
<dbReference type="Proteomes" id="UP000250369">
    <property type="component" value="Unassembled WGS sequence"/>
</dbReference>
<dbReference type="SUPFAM" id="SSF63829">
    <property type="entry name" value="Calcium-dependent phosphotriesterase"/>
    <property type="match status" value="1"/>
</dbReference>
<dbReference type="PANTHER" id="PTHR40274:SF3">
    <property type="entry name" value="VIRGINIAMYCIN B LYASE"/>
    <property type="match status" value="1"/>
</dbReference>
<dbReference type="GO" id="GO:0016798">
    <property type="term" value="F:hydrolase activity, acting on glycosyl bonds"/>
    <property type="evidence" value="ECO:0007669"/>
    <property type="project" value="InterPro"/>
</dbReference>
<organism evidence="3 4">
    <name type="scientific">Paenibacillus contaminans</name>
    <dbReference type="NCBI Taxonomy" id="450362"/>
    <lineage>
        <taxon>Bacteria</taxon>
        <taxon>Bacillati</taxon>
        <taxon>Bacillota</taxon>
        <taxon>Bacilli</taxon>
        <taxon>Bacillales</taxon>
        <taxon>Paenibacillaceae</taxon>
        <taxon>Paenibacillus</taxon>
    </lineage>
</organism>
<keyword evidence="4" id="KW-1185">Reference proteome</keyword>
<dbReference type="SUPFAM" id="SSF50969">
    <property type="entry name" value="YVTN repeat-like/Quinoprotein amine dehydrogenase"/>
    <property type="match status" value="1"/>
</dbReference>
<evidence type="ECO:0000259" key="2">
    <source>
        <dbReference type="Pfam" id="PF02018"/>
    </source>
</evidence>
<dbReference type="PANTHER" id="PTHR40274">
    <property type="entry name" value="VIRGINIAMYCIN B LYASE"/>
    <property type="match status" value="1"/>
</dbReference>
<dbReference type="Pfam" id="PF02018">
    <property type="entry name" value="CBM_4_9"/>
    <property type="match status" value="1"/>
</dbReference>
<name>A0A329MU87_9BACL</name>
<evidence type="ECO:0000313" key="4">
    <source>
        <dbReference type="Proteomes" id="UP000250369"/>
    </source>
</evidence>
<dbReference type="InterPro" id="IPR051344">
    <property type="entry name" value="Vgb"/>
</dbReference>